<keyword evidence="3" id="KW-1185">Reference proteome</keyword>
<dbReference type="PANTHER" id="PTHR10353">
    <property type="entry name" value="GLYCOSYL HYDROLASE"/>
    <property type="match status" value="1"/>
</dbReference>
<sequence>MAQKLNLTHLPVPPVTHRSSFPSTFTFDVATSAYQIEGGWNEAKKGPSIWDKFTHLEGKILDGNNGNADVDHYNRYKVK</sequence>
<dbReference type="PANTHER" id="PTHR10353:SF310">
    <property type="entry name" value="BETA-GLUCOSIDASE 42"/>
    <property type="match status" value="1"/>
</dbReference>
<organism evidence="3 4">
    <name type="scientific">Camelina sativa</name>
    <name type="common">False flax</name>
    <name type="synonym">Myagrum sativum</name>
    <dbReference type="NCBI Taxonomy" id="90675"/>
    <lineage>
        <taxon>Eukaryota</taxon>
        <taxon>Viridiplantae</taxon>
        <taxon>Streptophyta</taxon>
        <taxon>Embryophyta</taxon>
        <taxon>Tracheophyta</taxon>
        <taxon>Spermatophyta</taxon>
        <taxon>Magnoliopsida</taxon>
        <taxon>eudicotyledons</taxon>
        <taxon>Gunneridae</taxon>
        <taxon>Pentapetalae</taxon>
        <taxon>rosids</taxon>
        <taxon>malvids</taxon>
        <taxon>Brassicales</taxon>
        <taxon>Brassicaceae</taxon>
        <taxon>Camelineae</taxon>
        <taxon>Camelina</taxon>
    </lineage>
</organism>
<reference evidence="3" key="1">
    <citation type="journal article" date="2014" name="Nat. Commun.">
        <title>The emerging biofuel crop Camelina sativa retains a highly undifferentiated hexaploid genome structure.</title>
        <authorList>
            <person name="Kagale S."/>
            <person name="Koh C."/>
            <person name="Nixon J."/>
            <person name="Bollina V."/>
            <person name="Clarke W.E."/>
            <person name="Tuteja R."/>
            <person name="Spillane C."/>
            <person name="Robinson S.J."/>
            <person name="Links M.G."/>
            <person name="Clarke C."/>
            <person name="Higgins E.E."/>
            <person name="Huebert T."/>
            <person name="Sharpe A.G."/>
            <person name="Parkin I.A."/>
        </authorList>
    </citation>
    <scope>NUCLEOTIDE SEQUENCE [LARGE SCALE GENOMIC DNA]</scope>
    <source>
        <strain evidence="3">cv. DH55</strain>
    </source>
</reference>
<comment type="similarity">
    <text evidence="1 2">Belongs to the glycosyl hydrolase 1 family.</text>
</comment>
<dbReference type="Pfam" id="PF00232">
    <property type="entry name" value="Glyco_hydro_1"/>
    <property type="match status" value="1"/>
</dbReference>
<dbReference type="InterPro" id="IPR001360">
    <property type="entry name" value="Glyco_hydro_1"/>
</dbReference>
<accession>A0ABM1QIM0</accession>
<dbReference type="Proteomes" id="UP000694864">
    <property type="component" value="Chromosome 10"/>
</dbReference>
<name>A0ABM1QIM0_CAMSA</name>
<dbReference type="GeneID" id="104719318"/>
<evidence type="ECO:0000313" key="4">
    <source>
        <dbReference type="RefSeq" id="XP_019086608.1"/>
    </source>
</evidence>
<protein>
    <submittedName>
        <fullName evidence="4">Beta-glucosidase 42-like</fullName>
    </submittedName>
</protein>
<dbReference type="RefSeq" id="XP_019086608.1">
    <property type="nucleotide sequence ID" value="XM_019231063.1"/>
</dbReference>
<evidence type="ECO:0000313" key="3">
    <source>
        <dbReference type="Proteomes" id="UP000694864"/>
    </source>
</evidence>
<gene>
    <name evidence="4" type="primary">LOC104719318</name>
</gene>
<dbReference type="Gene3D" id="3.20.20.80">
    <property type="entry name" value="Glycosidases"/>
    <property type="match status" value="1"/>
</dbReference>
<dbReference type="InterPro" id="IPR017853">
    <property type="entry name" value="GH"/>
</dbReference>
<evidence type="ECO:0000256" key="2">
    <source>
        <dbReference type="RuleBase" id="RU003690"/>
    </source>
</evidence>
<evidence type="ECO:0000256" key="1">
    <source>
        <dbReference type="ARBA" id="ARBA00010838"/>
    </source>
</evidence>
<proteinExistence type="inferred from homology"/>
<reference evidence="4" key="2">
    <citation type="submission" date="2025-08" db="UniProtKB">
        <authorList>
            <consortium name="RefSeq"/>
        </authorList>
    </citation>
    <scope>IDENTIFICATION</scope>
    <source>
        <tissue evidence="4">Leaf</tissue>
    </source>
</reference>
<dbReference type="SUPFAM" id="SSF51445">
    <property type="entry name" value="(Trans)glycosidases"/>
    <property type="match status" value="1"/>
</dbReference>